<accession>A0A0G0FG25</accession>
<keyword evidence="2" id="KW-0489">Methyltransferase</keyword>
<dbReference type="Pfam" id="PF08241">
    <property type="entry name" value="Methyltransf_11"/>
    <property type="match status" value="1"/>
</dbReference>
<evidence type="ECO:0000313" key="2">
    <source>
        <dbReference type="EMBL" id="KKP86425.1"/>
    </source>
</evidence>
<reference evidence="2 3" key="1">
    <citation type="journal article" date="2015" name="Nature">
        <title>rRNA introns, odd ribosomes, and small enigmatic genomes across a large radiation of phyla.</title>
        <authorList>
            <person name="Brown C.T."/>
            <person name="Hug L.A."/>
            <person name="Thomas B.C."/>
            <person name="Sharon I."/>
            <person name="Castelle C.J."/>
            <person name="Singh A."/>
            <person name="Wilkins M.J."/>
            <person name="Williams K.H."/>
            <person name="Banfield J.F."/>
        </authorList>
    </citation>
    <scope>NUCLEOTIDE SEQUENCE [LARGE SCALE GENOMIC DNA]</scope>
</reference>
<dbReference type="InterPro" id="IPR013216">
    <property type="entry name" value="Methyltransf_11"/>
</dbReference>
<name>A0A0G0FG25_9BACT</name>
<feature type="domain" description="Methyltransferase type 11" evidence="1">
    <location>
        <begin position="53"/>
        <end position="106"/>
    </location>
</feature>
<evidence type="ECO:0000313" key="3">
    <source>
        <dbReference type="Proteomes" id="UP000034536"/>
    </source>
</evidence>
<protein>
    <submittedName>
        <fullName evidence="2">Methyltransferase domain protein</fullName>
    </submittedName>
</protein>
<dbReference type="EMBL" id="LBQX01000023">
    <property type="protein sequence ID" value="KKP86425.1"/>
    <property type="molecule type" value="Genomic_DNA"/>
</dbReference>
<dbReference type="GO" id="GO:0008757">
    <property type="term" value="F:S-adenosylmethionine-dependent methyltransferase activity"/>
    <property type="evidence" value="ECO:0007669"/>
    <property type="project" value="InterPro"/>
</dbReference>
<organism evidence="2 3">
    <name type="scientific">Candidatus Roizmanbacteria bacterium GW2011_GWA2_35_8</name>
    <dbReference type="NCBI Taxonomy" id="1618479"/>
    <lineage>
        <taxon>Bacteria</taxon>
        <taxon>Candidatus Roizmaniibacteriota</taxon>
    </lineage>
</organism>
<keyword evidence="2" id="KW-0808">Transferase</keyword>
<dbReference type="InterPro" id="IPR029063">
    <property type="entry name" value="SAM-dependent_MTases_sf"/>
</dbReference>
<dbReference type="SUPFAM" id="SSF53335">
    <property type="entry name" value="S-adenosyl-L-methionine-dependent methyltransferases"/>
    <property type="match status" value="1"/>
</dbReference>
<comment type="caution">
    <text evidence="2">The sequence shown here is derived from an EMBL/GenBank/DDBJ whole genome shotgun (WGS) entry which is preliminary data.</text>
</comment>
<dbReference type="Proteomes" id="UP000034536">
    <property type="component" value="Unassembled WGS sequence"/>
</dbReference>
<proteinExistence type="predicted"/>
<dbReference type="GO" id="GO:0032259">
    <property type="term" value="P:methylation"/>
    <property type="evidence" value="ECO:0007669"/>
    <property type="project" value="UniProtKB-KW"/>
</dbReference>
<gene>
    <name evidence="2" type="ORF">UR89_C0023G0002</name>
</gene>
<dbReference type="Gene3D" id="3.40.50.150">
    <property type="entry name" value="Vaccinia Virus protein VP39"/>
    <property type="match status" value="1"/>
</dbReference>
<evidence type="ECO:0000259" key="1">
    <source>
        <dbReference type="Pfam" id="PF08241"/>
    </source>
</evidence>
<dbReference type="AlphaFoldDB" id="A0A0G0FG25"/>
<sequence>MTVFRPIKIYANTFFESLSSPFIIKKYLNNTPKKVRKLILGGHWTKNEGWLILDQSHQDITKKLKFPSTSINVIFLEHVFEHIDLDKAIFFLKEAKRILQKGGHLRIISPSIERITSVDLNKFSRNNKTYINNILINLHFKKTDDLLKSIGLKGVEEDVNTFFLNSIFRENEHRFICSARLLKKILLALGFTKVGIFPVGQGFVKDHCLERNQRGIYLGSDFKKDRKKNIFDIESLAVDALK</sequence>